<evidence type="ECO:0000256" key="13">
    <source>
        <dbReference type="SAM" id="SignalP"/>
    </source>
</evidence>
<evidence type="ECO:0000256" key="8">
    <source>
        <dbReference type="ARBA" id="ARBA00023008"/>
    </source>
</evidence>
<keyword evidence="6" id="KW-0249">Electron transport</keyword>
<evidence type="ECO:0000256" key="12">
    <source>
        <dbReference type="SAM" id="Phobius"/>
    </source>
</evidence>
<comment type="caution">
    <text evidence="15">The sequence shown here is derived from an EMBL/GenBank/DDBJ whole genome shotgun (WGS) entry which is preliminary data.</text>
</comment>
<keyword evidence="9 12" id="KW-0472">Membrane</keyword>
<dbReference type="PANTHER" id="PTHR33021:SF408">
    <property type="entry name" value="PHYTOCYANIN DOMAIN-CONTAINING PROTEIN"/>
    <property type="match status" value="1"/>
</dbReference>
<keyword evidence="5 13" id="KW-0732">Signal</keyword>
<dbReference type="STRING" id="3476.A0A2P5BK04"/>
<reference evidence="16" key="1">
    <citation type="submission" date="2016-06" db="EMBL/GenBank/DDBJ databases">
        <title>Parallel loss of symbiosis genes in relatives of nitrogen-fixing non-legume Parasponia.</title>
        <authorList>
            <person name="Van Velzen R."/>
            <person name="Holmer R."/>
            <person name="Bu F."/>
            <person name="Rutten L."/>
            <person name="Van Zeijl A."/>
            <person name="Liu W."/>
            <person name="Santuari L."/>
            <person name="Cao Q."/>
            <person name="Sharma T."/>
            <person name="Shen D."/>
            <person name="Roswanjaya Y."/>
            <person name="Wardhani T."/>
            <person name="Kalhor M.S."/>
            <person name="Jansen J."/>
            <person name="Van den Hoogen J."/>
            <person name="Gungor B."/>
            <person name="Hartog M."/>
            <person name="Hontelez J."/>
            <person name="Verver J."/>
            <person name="Yang W.-C."/>
            <person name="Schijlen E."/>
            <person name="Repin R."/>
            <person name="Schilthuizen M."/>
            <person name="Schranz E."/>
            <person name="Heidstra R."/>
            <person name="Miyata K."/>
            <person name="Fedorova E."/>
            <person name="Kohlen W."/>
            <person name="Bisseling T."/>
            <person name="Smit S."/>
            <person name="Geurts R."/>
        </authorList>
    </citation>
    <scope>NUCLEOTIDE SEQUENCE [LARGE SCALE GENOMIC DNA]</scope>
    <source>
        <strain evidence="16">cv. WU1-14</strain>
    </source>
</reference>
<feature type="transmembrane region" description="Helical" evidence="12">
    <location>
        <begin position="138"/>
        <end position="155"/>
    </location>
</feature>
<dbReference type="GO" id="GO:0009055">
    <property type="term" value="F:electron transfer activity"/>
    <property type="evidence" value="ECO:0007669"/>
    <property type="project" value="InterPro"/>
</dbReference>
<dbReference type="Proteomes" id="UP000237105">
    <property type="component" value="Unassembled WGS sequence"/>
</dbReference>
<proteinExistence type="predicted"/>
<protein>
    <submittedName>
        <fullName evidence="15">Cupredoxin</fullName>
    </submittedName>
</protein>
<dbReference type="OrthoDB" id="687943at2759"/>
<accession>A0A2P5BK04</accession>
<feature type="domain" description="Phytocyanin" evidence="14">
    <location>
        <begin position="23"/>
        <end position="122"/>
    </location>
</feature>
<keyword evidence="10" id="KW-1015">Disulfide bond</keyword>
<dbReference type="PANTHER" id="PTHR33021">
    <property type="entry name" value="BLUE COPPER PROTEIN"/>
    <property type="match status" value="1"/>
</dbReference>
<keyword evidence="4" id="KW-0479">Metal-binding</keyword>
<dbReference type="AlphaFoldDB" id="A0A2P5BK04"/>
<evidence type="ECO:0000313" key="15">
    <source>
        <dbReference type="EMBL" id="PON49117.1"/>
    </source>
</evidence>
<keyword evidence="3 12" id="KW-0812">Transmembrane</keyword>
<evidence type="ECO:0000256" key="11">
    <source>
        <dbReference type="ARBA" id="ARBA00023180"/>
    </source>
</evidence>
<dbReference type="InterPro" id="IPR008972">
    <property type="entry name" value="Cupredoxin"/>
</dbReference>
<evidence type="ECO:0000256" key="5">
    <source>
        <dbReference type="ARBA" id="ARBA00022729"/>
    </source>
</evidence>
<organism evidence="15 16">
    <name type="scientific">Parasponia andersonii</name>
    <name type="common">Sponia andersonii</name>
    <dbReference type="NCBI Taxonomy" id="3476"/>
    <lineage>
        <taxon>Eukaryota</taxon>
        <taxon>Viridiplantae</taxon>
        <taxon>Streptophyta</taxon>
        <taxon>Embryophyta</taxon>
        <taxon>Tracheophyta</taxon>
        <taxon>Spermatophyta</taxon>
        <taxon>Magnoliopsida</taxon>
        <taxon>eudicotyledons</taxon>
        <taxon>Gunneridae</taxon>
        <taxon>Pentapetalae</taxon>
        <taxon>rosids</taxon>
        <taxon>fabids</taxon>
        <taxon>Rosales</taxon>
        <taxon>Cannabaceae</taxon>
        <taxon>Parasponia</taxon>
    </lineage>
</organism>
<feature type="signal peptide" evidence="13">
    <location>
        <begin position="1"/>
        <end position="22"/>
    </location>
</feature>
<dbReference type="Gene3D" id="2.60.40.420">
    <property type="entry name" value="Cupredoxins - blue copper proteins"/>
    <property type="match status" value="1"/>
</dbReference>
<evidence type="ECO:0000256" key="1">
    <source>
        <dbReference type="ARBA" id="ARBA00004479"/>
    </source>
</evidence>
<dbReference type="GO" id="GO:0009610">
    <property type="term" value="P:response to symbiotic fungus"/>
    <property type="evidence" value="ECO:0007669"/>
    <property type="project" value="UniProtKB-ARBA"/>
</dbReference>
<evidence type="ECO:0000256" key="9">
    <source>
        <dbReference type="ARBA" id="ARBA00023136"/>
    </source>
</evidence>
<gene>
    <name evidence="15" type="ORF">PanWU01x14_232030</name>
</gene>
<evidence type="ECO:0000256" key="4">
    <source>
        <dbReference type="ARBA" id="ARBA00022723"/>
    </source>
</evidence>
<dbReference type="InterPro" id="IPR039391">
    <property type="entry name" value="Phytocyanin-like"/>
</dbReference>
<dbReference type="SUPFAM" id="SSF49503">
    <property type="entry name" value="Cupredoxins"/>
    <property type="match status" value="1"/>
</dbReference>
<evidence type="ECO:0000256" key="2">
    <source>
        <dbReference type="ARBA" id="ARBA00022448"/>
    </source>
</evidence>
<feature type="chain" id="PRO_5015165249" evidence="13">
    <location>
        <begin position="23"/>
        <end position="158"/>
    </location>
</feature>
<keyword evidence="2" id="KW-0813">Transport</keyword>
<dbReference type="FunFam" id="2.60.40.420:FF:000067">
    <property type="entry name" value="Cupredoxin superfamily protein"/>
    <property type="match status" value="1"/>
</dbReference>
<keyword evidence="11" id="KW-0325">Glycoprotein</keyword>
<dbReference type="EMBL" id="JXTB01000266">
    <property type="protein sequence ID" value="PON49117.1"/>
    <property type="molecule type" value="Genomic_DNA"/>
</dbReference>
<evidence type="ECO:0000256" key="3">
    <source>
        <dbReference type="ARBA" id="ARBA00022692"/>
    </source>
</evidence>
<dbReference type="Pfam" id="PF02298">
    <property type="entry name" value="Cu_bind_like"/>
    <property type="match status" value="1"/>
</dbReference>
<sequence>MASERFVILAIAVIFLPTVAIAMEYIVGDDKGWTTNFNYDTWAKDKMFNVGDTLVFRYDPKVDDVVKVDGAAFKDCVAPSGGDVLTSGNDNVVLKSPGNKWYISSKSDHCAMDQKLKISVMDMSAPEPSPNAAVRGNIFSGFKVFVALFVLLMALNNY</sequence>
<evidence type="ECO:0000313" key="16">
    <source>
        <dbReference type="Proteomes" id="UP000237105"/>
    </source>
</evidence>
<keyword evidence="16" id="KW-1185">Reference proteome</keyword>
<keyword evidence="7 12" id="KW-1133">Transmembrane helix</keyword>
<comment type="subcellular location">
    <subcellularLocation>
        <location evidence="1">Membrane</location>
        <topology evidence="1">Single-pass type I membrane protein</topology>
    </subcellularLocation>
</comment>
<dbReference type="PROSITE" id="PS51485">
    <property type="entry name" value="PHYTOCYANIN"/>
    <property type="match status" value="1"/>
</dbReference>
<dbReference type="GO" id="GO:0046872">
    <property type="term" value="F:metal ion binding"/>
    <property type="evidence" value="ECO:0007669"/>
    <property type="project" value="UniProtKB-KW"/>
</dbReference>
<evidence type="ECO:0000256" key="10">
    <source>
        <dbReference type="ARBA" id="ARBA00023157"/>
    </source>
</evidence>
<keyword evidence="8" id="KW-0186">Copper</keyword>
<evidence type="ECO:0000256" key="7">
    <source>
        <dbReference type="ARBA" id="ARBA00022989"/>
    </source>
</evidence>
<evidence type="ECO:0000256" key="6">
    <source>
        <dbReference type="ARBA" id="ARBA00022982"/>
    </source>
</evidence>
<dbReference type="InterPro" id="IPR003245">
    <property type="entry name" value="Phytocyanin_dom"/>
</dbReference>
<dbReference type="GO" id="GO:0005886">
    <property type="term" value="C:plasma membrane"/>
    <property type="evidence" value="ECO:0007669"/>
    <property type="project" value="TreeGrafter"/>
</dbReference>
<evidence type="ECO:0000259" key="14">
    <source>
        <dbReference type="PROSITE" id="PS51485"/>
    </source>
</evidence>
<dbReference type="CDD" id="cd04216">
    <property type="entry name" value="Phytocyanin"/>
    <property type="match status" value="1"/>
</dbReference>
<name>A0A2P5BK04_PARAD</name>